<dbReference type="Proteomes" id="UP000887562">
    <property type="component" value="Unplaced"/>
</dbReference>
<feature type="region of interest" description="Disordered" evidence="6">
    <location>
        <begin position="360"/>
        <end position="379"/>
    </location>
</feature>
<comment type="similarity">
    <text evidence="2">Belongs to the ZIP transporter (TC 2.A.5) family.</text>
</comment>
<evidence type="ECO:0000256" key="5">
    <source>
        <dbReference type="ARBA" id="ARBA00023136"/>
    </source>
</evidence>
<dbReference type="GO" id="GO:0030003">
    <property type="term" value="P:intracellular monoatomic cation homeostasis"/>
    <property type="evidence" value="ECO:0007669"/>
    <property type="project" value="TreeGrafter"/>
</dbReference>
<accession>A0A915EWK5</accession>
<feature type="transmembrane region" description="Helical" evidence="7">
    <location>
        <begin position="497"/>
        <end position="515"/>
    </location>
</feature>
<reference evidence="10" key="1">
    <citation type="submission" date="2022-11" db="UniProtKB">
        <authorList>
            <consortium name="WormBaseParasite"/>
        </authorList>
    </citation>
    <scope>IDENTIFICATION</scope>
</reference>
<dbReference type="GO" id="GO:0005886">
    <property type="term" value="C:plasma membrane"/>
    <property type="evidence" value="ECO:0007669"/>
    <property type="project" value="TreeGrafter"/>
</dbReference>
<sequence length="682" mass="73587">MCADCRHTGCWIFLGVLYLIAAAADGQTVCAPRASGSDPPVFDLRTLSMSTPEVQQMINETGSQITYHDLAAFVKGKNESGPSITCQGLYEFISTFHAPAASDDPTHGNEAHSGAFSVKPMVWIASVVAVVIISAVGLLGVAVVPLVNKSYYNNVIQFLVALAVGCLTGDAFLHLLPHAISGSHGHSHDEGGGEEAAEERIAVLKGLLGLGGIYFFFLAEKLVGTISEYRTEKAAEKEERERILKNPRRSSGGIRRLSTFRESISVNSSFRRGSRLPPTPEIGNIRRTSRAPSIIADDILTTGLTAKAMKTVDVLNAYIEEGEAEDEEEEQRSKTLSGPTLQVPGLKPMPEIKVISDSKGDMEDAHKPGHGHGHSHDPIADDSTITTTEITMGAHGHSHNLSTSMASVAWMVIMGDGLHNFTDGMAIGVAFADSIAGGISTTVAVFCHELPHELGDFAVLLKTGMGIKEALFFNVVSSILCLIGMLVGIGVGNVEAASAWIFAFTAGTFVYIALVDMLPELNSFQVKPGQSRIVQMIIQNAGLITGAGIMLIIAMFEEQLLHLVAYSSTRTWRPARVDTVAHYTFPLFLFPSCLSRCFLNCPLSPCRSLPHPPTNLISNASYSSRRTVSRVLANLSASCVIALTVDYLLTRCLRCVVRTKLSLYIPASIHIYIQNSLRMRFR</sequence>
<dbReference type="GO" id="GO:0005385">
    <property type="term" value="F:zinc ion transmembrane transporter activity"/>
    <property type="evidence" value="ECO:0007669"/>
    <property type="project" value="TreeGrafter"/>
</dbReference>
<evidence type="ECO:0000313" key="9">
    <source>
        <dbReference type="Proteomes" id="UP000887562"/>
    </source>
</evidence>
<feature type="chain" id="PRO_5036881464" evidence="8">
    <location>
        <begin position="27"/>
        <end position="682"/>
    </location>
</feature>
<feature type="signal peptide" evidence="8">
    <location>
        <begin position="1"/>
        <end position="26"/>
    </location>
</feature>
<protein>
    <submittedName>
        <fullName evidence="10">Zinc transporter foi</fullName>
    </submittedName>
</protein>
<dbReference type="PANTHER" id="PTHR12191">
    <property type="entry name" value="SOLUTE CARRIER FAMILY 39"/>
    <property type="match status" value="1"/>
</dbReference>
<feature type="transmembrane region" description="Helical" evidence="7">
    <location>
        <begin position="159"/>
        <end position="180"/>
    </location>
</feature>
<keyword evidence="3 7" id="KW-0812">Transmembrane</keyword>
<organism evidence="9 10">
    <name type="scientific">Echinococcus canadensis</name>
    <dbReference type="NCBI Taxonomy" id="519352"/>
    <lineage>
        <taxon>Eukaryota</taxon>
        <taxon>Metazoa</taxon>
        <taxon>Spiralia</taxon>
        <taxon>Lophotrochozoa</taxon>
        <taxon>Platyhelminthes</taxon>
        <taxon>Cestoda</taxon>
        <taxon>Eucestoda</taxon>
        <taxon>Cyclophyllidea</taxon>
        <taxon>Taeniidae</taxon>
        <taxon>Echinococcus</taxon>
        <taxon>Echinococcus canadensis group</taxon>
    </lineage>
</organism>
<keyword evidence="8" id="KW-0732">Signal</keyword>
<feature type="transmembrane region" description="Helical" evidence="7">
    <location>
        <begin position="122"/>
        <end position="147"/>
    </location>
</feature>
<name>A0A915EWK5_9CEST</name>
<evidence type="ECO:0000313" key="10">
    <source>
        <dbReference type="WBParaSite" id="maker-E.canG7_contigs_4941-snap-gene-0.69-mRNA-1"/>
    </source>
</evidence>
<dbReference type="PANTHER" id="PTHR12191:SF37">
    <property type="entry name" value="ZINC TRANSPORTER FOI"/>
    <property type="match status" value="1"/>
</dbReference>
<evidence type="ECO:0000256" key="1">
    <source>
        <dbReference type="ARBA" id="ARBA00004141"/>
    </source>
</evidence>
<comment type="subcellular location">
    <subcellularLocation>
        <location evidence="1">Membrane</location>
        <topology evidence="1">Multi-pass membrane protein</topology>
    </subcellularLocation>
</comment>
<keyword evidence="9" id="KW-1185">Reference proteome</keyword>
<dbReference type="InterPro" id="IPR050799">
    <property type="entry name" value="ZIP_Transporter"/>
</dbReference>
<dbReference type="GO" id="GO:0140410">
    <property type="term" value="F:monoatomic cation:bicarbonate symporter activity"/>
    <property type="evidence" value="ECO:0007669"/>
    <property type="project" value="TreeGrafter"/>
</dbReference>
<feature type="transmembrane region" description="Helical" evidence="7">
    <location>
        <begin position="471"/>
        <end position="491"/>
    </location>
</feature>
<dbReference type="WBParaSite" id="maker-E.canG7_contigs_4941-snap-gene-0.69-mRNA-1">
    <property type="protein sequence ID" value="maker-E.canG7_contigs_4941-snap-gene-0.69-mRNA-1"/>
    <property type="gene ID" value="EcG7_01312"/>
</dbReference>
<keyword evidence="4 7" id="KW-1133">Transmembrane helix</keyword>
<keyword evidence="5 7" id="KW-0472">Membrane</keyword>
<feature type="region of interest" description="Disordered" evidence="6">
    <location>
        <begin position="323"/>
        <end position="346"/>
    </location>
</feature>
<evidence type="ECO:0000256" key="3">
    <source>
        <dbReference type="ARBA" id="ARBA00022692"/>
    </source>
</evidence>
<dbReference type="AlphaFoldDB" id="A0A915EWK5"/>
<evidence type="ECO:0000256" key="2">
    <source>
        <dbReference type="ARBA" id="ARBA00006939"/>
    </source>
</evidence>
<proteinExistence type="inferred from homology"/>
<feature type="transmembrane region" description="Helical" evidence="7">
    <location>
        <begin position="200"/>
        <end position="219"/>
    </location>
</feature>
<dbReference type="GO" id="GO:0071578">
    <property type="term" value="P:zinc ion import across plasma membrane"/>
    <property type="evidence" value="ECO:0007669"/>
    <property type="project" value="TreeGrafter"/>
</dbReference>
<dbReference type="Pfam" id="PF02535">
    <property type="entry name" value="Zip"/>
    <property type="match status" value="2"/>
</dbReference>
<feature type="transmembrane region" description="Helical" evidence="7">
    <location>
        <begin position="536"/>
        <end position="556"/>
    </location>
</feature>
<evidence type="ECO:0000256" key="4">
    <source>
        <dbReference type="ARBA" id="ARBA00022989"/>
    </source>
</evidence>
<evidence type="ECO:0000256" key="7">
    <source>
        <dbReference type="SAM" id="Phobius"/>
    </source>
</evidence>
<evidence type="ECO:0000256" key="6">
    <source>
        <dbReference type="SAM" id="MobiDB-lite"/>
    </source>
</evidence>
<dbReference type="InterPro" id="IPR003689">
    <property type="entry name" value="ZIP"/>
</dbReference>
<evidence type="ECO:0000256" key="8">
    <source>
        <dbReference type="SAM" id="SignalP"/>
    </source>
</evidence>